<dbReference type="InterPro" id="IPR018952">
    <property type="entry name" value="2-5-oligoAdlate_synth_1_dom2/C"/>
</dbReference>
<dbReference type="GO" id="GO:0016020">
    <property type="term" value="C:membrane"/>
    <property type="evidence" value="ECO:0007669"/>
    <property type="project" value="TreeGrafter"/>
</dbReference>
<dbReference type="AlphaFoldDB" id="A0A8S3T1I2"/>
<name>A0A8S3T1I2_MYTED</name>
<dbReference type="Gene3D" id="1.10.1410.20">
    <property type="entry name" value="2'-5'-oligoadenylate synthetase 1, domain 2"/>
    <property type="match status" value="1"/>
</dbReference>
<dbReference type="PANTHER" id="PTHR11258:SF11">
    <property type="entry name" value="C2H2-TYPE DOMAIN-CONTAINING PROTEIN"/>
    <property type="match status" value="1"/>
</dbReference>
<keyword evidence="2" id="KW-0732">Signal</keyword>
<dbReference type="SUPFAM" id="SSF81631">
    <property type="entry name" value="PAP/OAS1 substrate-binding domain"/>
    <property type="match status" value="1"/>
</dbReference>
<feature type="chain" id="PRO_5035885530" evidence="2">
    <location>
        <begin position="20"/>
        <end position="348"/>
    </location>
</feature>
<feature type="domain" description="2'-5'-oligoadenylate synthetase 1" evidence="3">
    <location>
        <begin position="186"/>
        <end position="333"/>
    </location>
</feature>
<dbReference type="EC" id="2.7.7.84" evidence="4"/>
<evidence type="ECO:0000313" key="5">
    <source>
        <dbReference type="Proteomes" id="UP000683360"/>
    </source>
</evidence>
<dbReference type="GO" id="GO:0005829">
    <property type="term" value="C:cytosol"/>
    <property type="evidence" value="ECO:0007669"/>
    <property type="project" value="TreeGrafter"/>
</dbReference>
<organism evidence="4 5">
    <name type="scientific">Mytilus edulis</name>
    <name type="common">Blue mussel</name>
    <dbReference type="NCBI Taxonomy" id="6550"/>
    <lineage>
        <taxon>Eukaryota</taxon>
        <taxon>Metazoa</taxon>
        <taxon>Spiralia</taxon>
        <taxon>Lophotrochozoa</taxon>
        <taxon>Mollusca</taxon>
        <taxon>Bivalvia</taxon>
        <taxon>Autobranchia</taxon>
        <taxon>Pteriomorphia</taxon>
        <taxon>Mytilida</taxon>
        <taxon>Mytiloidea</taxon>
        <taxon>Mytilidae</taxon>
        <taxon>Mytilinae</taxon>
        <taxon>Mytilus</taxon>
    </lineage>
</organism>
<dbReference type="GO" id="GO:0003725">
    <property type="term" value="F:double-stranded RNA binding"/>
    <property type="evidence" value="ECO:0007669"/>
    <property type="project" value="TreeGrafter"/>
</dbReference>
<evidence type="ECO:0000256" key="2">
    <source>
        <dbReference type="SAM" id="SignalP"/>
    </source>
</evidence>
<dbReference type="Gene3D" id="3.30.460.10">
    <property type="entry name" value="Beta Polymerase, domain 2"/>
    <property type="match status" value="1"/>
</dbReference>
<keyword evidence="5" id="KW-1185">Reference proteome</keyword>
<accession>A0A8S3T1I2</accession>
<comment type="caution">
    <text evidence="4">The sequence shown here is derived from an EMBL/GenBank/DDBJ whole genome shotgun (WGS) entry which is preliminary data.</text>
</comment>
<keyword evidence="4" id="KW-0808">Transferase</keyword>
<proteinExistence type="inferred from homology"/>
<comment type="similarity">
    <text evidence="1">Belongs to the 2-5A synthase family.</text>
</comment>
<dbReference type="Proteomes" id="UP000683360">
    <property type="component" value="Unassembled WGS sequence"/>
</dbReference>
<dbReference type="OrthoDB" id="1885901at2759"/>
<dbReference type="InterPro" id="IPR043519">
    <property type="entry name" value="NT_sf"/>
</dbReference>
<keyword evidence="4" id="KW-0548">Nucleotidyltransferase</keyword>
<gene>
    <name evidence="4" type="ORF">MEDL_40235</name>
</gene>
<evidence type="ECO:0000259" key="3">
    <source>
        <dbReference type="Pfam" id="PF10421"/>
    </source>
</evidence>
<reference evidence="4" key="1">
    <citation type="submission" date="2021-03" db="EMBL/GenBank/DDBJ databases">
        <authorList>
            <person name="Bekaert M."/>
        </authorList>
    </citation>
    <scope>NUCLEOTIDE SEQUENCE</scope>
</reference>
<evidence type="ECO:0000313" key="4">
    <source>
        <dbReference type="EMBL" id="CAG2227193.1"/>
    </source>
</evidence>
<dbReference type="GO" id="GO:0005654">
    <property type="term" value="C:nucleoplasm"/>
    <property type="evidence" value="ECO:0007669"/>
    <property type="project" value="TreeGrafter"/>
</dbReference>
<dbReference type="EMBL" id="CAJPWZ010001953">
    <property type="protein sequence ID" value="CAG2227193.1"/>
    <property type="molecule type" value="Genomic_DNA"/>
</dbReference>
<sequence length="348" mass="39391">MSGYLFLVFVFSCLSITAADLYHGPETADSHKVDKDDFVGRHHGESLSKFITRVLQPNTEYLDKCGRTINKVAELMRSKLVPHKVAATIKGGSLGKGTAVKQMADADLLFPLGGISSVKELSVKLPEILKTLQSALDRSGHKVTSIKKTPFTIQFLISIDGVLQDVDLLPIVDLGIQHPTKENLKTIYTEMKKNENLRDYYMKCLSFLQVNFVKQQPPKVKSVIRLLKYWIKTKQHKLKSYGAELLVIKAYEDLGSPLSIREEDLAINVFGKLTDLRSLKVSWNKYFDPKNFNVPSAPYILDPACPYHNLIRQKSGGIDDKYVYLERDAKKILNVLKDQDYRSKRGEL</sequence>
<feature type="signal peptide" evidence="2">
    <location>
        <begin position="1"/>
        <end position="19"/>
    </location>
</feature>
<protein>
    <submittedName>
        <fullName evidence="4">OAS</fullName>
        <ecNumber evidence="4">2.7.7.84</ecNumber>
    </submittedName>
</protein>
<dbReference type="GO" id="GO:0001730">
    <property type="term" value="F:2'-5'-oligoadenylate synthetase activity"/>
    <property type="evidence" value="ECO:0007669"/>
    <property type="project" value="UniProtKB-EC"/>
</dbReference>
<dbReference type="PANTHER" id="PTHR11258">
    <property type="entry name" value="2-5 OLIGOADENYLATE SYNTHETASE"/>
    <property type="match status" value="1"/>
</dbReference>
<dbReference type="Pfam" id="PF10421">
    <property type="entry name" value="OAS1_C"/>
    <property type="match status" value="1"/>
</dbReference>
<dbReference type="SUPFAM" id="SSF81301">
    <property type="entry name" value="Nucleotidyltransferase"/>
    <property type="match status" value="1"/>
</dbReference>
<dbReference type="PROSITE" id="PS50152">
    <property type="entry name" value="25A_SYNTH_3"/>
    <property type="match status" value="1"/>
</dbReference>
<evidence type="ECO:0000256" key="1">
    <source>
        <dbReference type="ARBA" id="ARBA00009526"/>
    </source>
</evidence>